<evidence type="ECO:0000313" key="2">
    <source>
        <dbReference type="Proteomes" id="UP000055019"/>
    </source>
</evidence>
<dbReference type="RefSeq" id="WP_061150491.1">
    <property type="nucleotide sequence ID" value="NZ_FCOM02000041.1"/>
</dbReference>
<gene>
    <name evidence="1" type="ORF">AWB74_06258</name>
</gene>
<evidence type="ECO:0000313" key="1">
    <source>
        <dbReference type="EMBL" id="SAL82402.1"/>
    </source>
</evidence>
<dbReference type="EMBL" id="FCOM02000041">
    <property type="protein sequence ID" value="SAL82402.1"/>
    <property type="molecule type" value="Genomic_DNA"/>
</dbReference>
<proteinExistence type="predicted"/>
<dbReference type="Proteomes" id="UP000055019">
    <property type="component" value="Unassembled WGS sequence"/>
</dbReference>
<accession>A0A158KMQ5</accession>
<dbReference type="AlphaFoldDB" id="A0A158KMQ5"/>
<reference evidence="1" key="1">
    <citation type="submission" date="2016-01" db="EMBL/GenBank/DDBJ databases">
        <authorList>
            <person name="Peeters C."/>
        </authorList>
    </citation>
    <scope>NUCLEOTIDE SEQUENCE [LARGE SCALE GENOMIC DNA]</scope>
    <source>
        <strain evidence="1">LMG 29317</strain>
    </source>
</reference>
<keyword evidence="2" id="KW-1185">Reference proteome</keyword>
<protein>
    <submittedName>
        <fullName evidence="1">Uncharacterized protein</fullName>
    </submittedName>
</protein>
<sequence length="106" mass="10892">MAIASAEEGIGHEAAGWTQPFATALDSEAFDDVRRRNTQSVEAGGVEVDAVAPTQMFRSNAGGLVSYAKCASIAGFRRFCSGSGGGIGIGGAMYAQSACRARCKPK</sequence>
<comment type="caution">
    <text evidence="1">The sequence shown here is derived from an EMBL/GenBank/DDBJ whole genome shotgun (WGS) entry which is preliminary data.</text>
</comment>
<organism evidence="1 2">
    <name type="scientific">Caballeronia arvi</name>
    <dbReference type="NCBI Taxonomy" id="1777135"/>
    <lineage>
        <taxon>Bacteria</taxon>
        <taxon>Pseudomonadati</taxon>
        <taxon>Pseudomonadota</taxon>
        <taxon>Betaproteobacteria</taxon>
        <taxon>Burkholderiales</taxon>
        <taxon>Burkholderiaceae</taxon>
        <taxon>Caballeronia</taxon>
    </lineage>
</organism>
<name>A0A158KMQ5_9BURK</name>